<sequence>MMKAKPVMASVQACGRTMSAEFHPDTGRLRILDGGALVAEMFPPHSWFAIASVAGKSRWGTRPNEADLYLVIANYAMRRTGLSSYTGDDPGDTFAGSEPTAV</sequence>
<accession>A0A069PLU0</accession>
<evidence type="ECO:0000313" key="2">
    <source>
        <dbReference type="Proteomes" id="UP000027466"/>
    </source>
</evidence>
<comment type="caution">
    <text evidence="1">The sequence shown here is derived from an EMBL/GenBank/DDBJ whole genome shotgun (WGS) entry which is preliminary data.</text>
</comment>
<dbReference type="EMBL" id="JFHC01000034">
    <property type="protein sequence ID" value="KDR40889.1"/>
    <property type="molecule type" value="Genomic_DNA"/>
</dbReference>
<keyword evidence="2" id="KW-1185">Reference proteome</keyword>
<evidence type="ECO:0000313" key="1">
    <source>
        <dbReference type="EMBL" id="KDR40889.1"/>
    </source>
</evidence>
<gene>
    <name evidence="1" type="ORF">BG61_22205</name>
</gene>
<name>A0A069PLU0_9BURK</name>
<proteinExistence type="predicted"/>
<protein>
    <submittedName>
        <fullName evidence="1">Uncharacterized protein</fullName>
    </submittedName>
</protein>
<reference evidence="1 2" key="1">
    <citation type="submission" date="2014-03" db="EMBL/GenBank/DDBJ databases">
        <title>Draft Genome Sequences of Four Burkholderia Strains.</title>
        <authorList>
            <person name="Liu X.Y."/>
            <person name="Li C.X."/>
            <person name="Xu J.H."/>
        </authorList>
    </citation>
    <scope>NUCLEOTIDE SEQUENCE [LARGE SCALE GENOMIC DNA]</scope>
    <source>
        <strain evidence="1 2">DSM 50014</strain>
    </source>
</reference>
<dbReference type="Proteomes" id="UP000027466">
    <property type="component" value="Unassembled WGS sequence"/>
</dbReference>
<organism evidence="1 2">
    <name type="scientific">Caballeronia glathei</name>
    <dbReference type="NCBI Taxonomy" id="60547"/>
    <lineage>
        <taxon>Bacteria</taxon>
        <taxon>Pseudomonadati</taxon>
        <taxon>Pseudomonadota</taxon>
        <taxon>Betaproteobacteria</taxon>
        <taxon>Burkholderiales</taxon>
        <taxon>Burkholderiaceae</taxon>
        <taxon>Caballeronia</taxon>
    </lineage>
</organism>
<dbReference type="AlphaFoldDB" id="A0A069PLU0"/>